<evidence type="ECO:0000256" key="1">
    <source>
        <dbReference type="SAM" id="MobiDB-lite"/>
    </source>
</evidence>
<dbReference type="PANTHER" id="PTHR30093">
    <property type="entry name" value="GENERAL SECRETION PATHWAY PROTEIN G"/>
    <property type="match status" value="1"/>
</dbReference>
<gene>
    <name evidence="2" type="ORF">NPRO_18960</name>
</gene>
<proteinExistence type="predicted"/>
<protein>
    <recommendedName>
        <fullName evidence="4">Prepilin-type N-terminal cleavage/methylation domain-containing protein</fullName>
    </recommendedName>
</protein>
<dbReference type="Pfam" id="PF07963">
    <property type="entry name" value="N_methyl"/>
    <property type="match status" value="1"/>
</dbReference>
<accession>A0A809SAG9</accession>
<dbReference type="KEGG" id="npy:NPRO_18960"/>
<feature type="region of interest" description="Disordered" evidence="1">
    <location>
        <begin position="255"/>
        <end position="278"/>
    </location>
</feature>
<dbReference type="InterPro" id="IPR045584">
    <property type="entry name" value="Pilin-like"/>
</dbReference>
<dbReference type="Proteomes" id="UP000662873">
    <property type="component" value="Chromosome"/>
</dbReference>
<organism evidence="2 3">
    <name type="scientific">Candidatus Nitrosymbiomonas proteolyticus</name>
    <dbReference type="NCBI Taxonomy" id="2608984"/>
    <lineage>
        <taxon>Bacteria</taxon>
        <taxon>Bacillati</taxon>
        <taxon>Armatimonadota</taxon>
        <taxon>Armatimonadota incertae sedis</taxon>
        <taxon>Candidatus Nitrosymbiomonas</taxon>
    </lineage>
</organism>
<evidence type="ECO:0000313" key="2">
    <source>
        <dbReference type="EMBL" id="BBO24301.1"/>
    </source>
</evidence>
<dbReference type="AlphaFoldDB" id="A0A809SAG9"/>
<reference evidence="2" key="1">
    <citation type="journal article" name="DNA Res.">
        <title>The physiological potential of anammox bacteria as revealed by their core genome structure.</title>
        <authorList>
            <person name="Okubo T."/>
            <person name="Toyoda A."/>
            <person name="Fukuhara K."/>
            <person name="Uchiyama I."/>
            <person name="Harigaya Y."/>
            <person name="Kuroiwa M."/>
            <person name="Suzuki T."/>
            <person name="Murakami Y."/>
            <person name="Suwa Y."/>
            <person name="Takami H."/>
        </authorList>
    </citation>
    <scope>NUCLEOTIDE SEQUENCE</scope>
    <source>
        <strain evidence="2">317325-2</strain>
    </source>
</reference>
<dbReference type="Gene3D" id="3.30.700.10">
    <property type="entry name" value="Glycoprotein, Type 4 Pilin"/>
    <property type="match status" value="1"/>
</dbReference>
<evidence type="ECO:0008006" key="4">
    <source>
        <dbReference type="Google" id="ProtNLM"/>
    </source>
</evidence>
<sequence length="278" mass="30314">MKKAFTLIELLVVIAIIAILAAILFPVFAQAKESAKRASCLANQKQIALAGIMYSSDFDDYFALSAYFVAPYGGDPRYRIFSVYDALQPYIKNTGIFQCPSLTPGIDWKNRVETAPPAAGALTTAGTFQFTGFVPNLGVFGENFCSAPIAALRKYTPSTPQSGLPDPVGTILFFDGYMKKNAPLEYYNFMGMARHAEGVVVNFADGHSHFYRFNGIPTGGSTTGIATAQRPTYYSWTGPYVRTEQEMDALTPSPTNTYNDFHGVPGTPITDSEDYACN</sequence>
<dbReference type="SUPFAM" id="SSF54523">
    <property type="entry name" value="Pili subunits"/>
    <property type="match status" value="1"/>
</dbReference>
<dbReference type="PANTHER" id="PTHR30093:SF2">
    <property type="entry name" value="TYPE II SECRETION SYSTEM PROTEIN H"/>
    <property type="match status" value="1"/>
</dbReference>
<evidence type="ECO:0000313" key="3">
    <source>
        <dbReference type="Proteomes" id="UP000662873"/>
    </source>
</evidence>
<name>A0A809SAG9_9BACT</name>
<dbReference type="EMBL" id="AP021858">
    <property type="protein sequence ID" value="BBO24301.1"/>
    <property type="molecule type" value="Genomic_DNA"/>
</dbReference>
<dbReference type="InterPro" id="IPR012902">
    <property type="entry name" value="N_methyl_site"/>
</dbReference>
<dbReference type="NCBIfam" id="TIGR02532">
    <property type="entry name" value="IV_pilin_GFxxxE"/>
    <property type="match status" value="1"/>
</dbReference>